<dbReference type="EMBL" id="BROD01000001">
    <property type="protein sequence ID" value="GKX65098.1"/>
    <property type="molecule type" value="Genomic_DNA"/>
</dbReference>
<name>A0ACB5R7W3_9CLOT</name>
<protein>
    <submittedName>
        <fullName evidence="1">Uncharacterized protein</fullName>
    </submittedName>
</protein>
<organism evidence="1 2">
    <name type="scientific">Inconstantimicrobium mannanitabidum</name>
    <dbReference type="NCBI Taxonomy" id="1604901"/>
    <lineage>
        <taxon>Bacteria</taxon>
        <taxon>Bacillati</taxon>
        <taxon>Bacillota</taxon>
        <taxon>Clostridia</taxon>
        <taxon>Eubacteriales</taxon>
        <taxon>Clostridiaceae</taxon>
        <taxon>Inconstantimicrobium</taxon>
    </lineage>
</organism>
<accession>A0ACB5R7W3</accession>
<gene>
    <name evidence="1" type="ORF">rsdtw13_03560</name>
</gene>
<comment type="caution">
    <text evidence="1">The sequence shown here is derived from an EMBL/GenBank/DDBJ whole genome shotgun (WGS) entry which is preliminary data.</text>
</comment>
<proteinExistence type="predicted"/>
<dbReference type="Proteomes" id="UP001058074">
    <property type="component" value="Unassembled WGS sequence"/>
</dbReference>
<reference evidence="1" key="1">
    <citation type="journal article" date="2025" name="Int. J. Syst. Evol. Microbiol.">
        <title>Inconstantimicrobium mannanitabidum sp. nov., a novel member of the family Clostridiaceae isolated from anoxic soil under the treatment of reductive soil disinfestation.</title>
        <authorList>
            <person name="Ueki A."/>
            <person name="Tonouchi A."/>
            <person name="Honma S."/>
            <person name="Kaku N."/>
            <person name="Ueki K."/>
        </authorList>
    </citation>
    <scope>NUCLEOTIDE SEQUENCE</scope>
    <source>
        <strain evidence="1">TW13</strain>
    </source>
</reference>
<evidence type="ECO:0000313" key="1">
    <source>
        <dbReference type="EMBL" id="GKX65098.1"/>
    </source>
</evidence>
<keyword evidence="2" id="KW-1185">Reference proteome</keyword>
<evidence type="ECO:0000313" key="2">
    <source>
        <dbReference type="Proteomes" id="UP001058074"/>
    </source>
</evidence>
<sequence>MLPDPQKLLLLLFLEFEKPPDLKPLEDEPLDLLELPEKLPDLNPLEEDFELELPKELDLNPLDDDLELPLAYATEGLPVFPKIFGISIEKQEVKNIKVSISVNTKRFLLNLILHTP</sequence>